<accession>A0ABW0SQK0</accession>
<evidence type="ECO:0000259" key="3">
    <source>
        <dbReference type="PROSITE" id="PS50991"/>
    </source>
</evidence>
<comment type="caution">
    <text evidence="4">The sequence shown here is derived from an EMBL/GenBank/DDBJ whole genome shotgun (WGS) entry which is preliminary data.</text>
</comment>
<evidence type="ECO:0000256" key="2">
    <source>
        <dbReference type="ARBA" id="ARBA00048263"/>
    </source>
</evidence>
<name>A0ABW0SQK0_9GAMM</name>
<dbReference type="InterPro" id="IPR000891">
    <property type="entry name" value="PYR_CT"/>
</dbReference>
<dbReference type="Pfam" id="PF00682">
    <property type="entry name" value="HMGL-like"/>
    <property type="match status" value="1"/>
</dbReference>
<dbReference type="PANTHER" id="PTHR43538">
    <property type="entry name" value="ALPHA-IPM SYNTHASE/HOMOCITRATE SYNTHASE"/>
    <property type="match status" value="1"/>
</dbReference>
<protein>
    <recommendedName>
        <fullName evidence="3">Pyruvate carboxyltransferase domain-containing protein</fullName>
    </recommendedName>
</protein>
<dbReference type="RefSeq" id="WP_386755738.1">
    <property type="nucleotide sequence ID" value="NZ_JBHSNM010000006.1"/>
</dbReference>
<feature type="domain" description="Pyruvate carboxyltransferase" evidence="3">
    <location>
        <begin position="6"/>
        <end position="258"/>
    </location>
</feature>
<dbReference type="PROSITE" id="PS50991">
    <property type="entry name" value="PYR_CT"/>
    <property type="match status" value="1"/>
</dbReference>
<organism evidence="4 5">
    <name type="scientific">Lysobacter yangpyeongensis</name>
    <dbReference type="NCBI Taxonomy" id="346182"/>
    <lineage>
        <taxon>Bacteria</taxon>
        <taxon>Pseudomonadati</taxon>
        <taxon>Pseudomonadota</taxon>
        <taxon>Gammaproteobacteria</taxon>
        <taxon>Lysobacterales</taxon>
        <taxon>Lysobacteraceae</taxon>
        <taxon>Lysobacter</taxon>
    </lineage>
</organism>
<evidence type="ECO:0000313" key="5">
    <source>
        <dbReference type="Proteomes" id="UP001596036"/>
    </source>
</evidence>
<proteinExistence type="predicted"/>
<dbReference type="SUPFAM" id="SSF51569">
    <property type="entry name" value="Aldolase"/>
    <property type="match status" value="1"/>
</dbReference>
<dbReference type="PANTHER" id="PTHR43538:SF1">
    <property type="entry name" value="(R)-CITRAMALATE SYNTHASE"/>
    <property type="match status" value="1"/>
</dbReference>
<sequence>MDDSSLRLIDVTLRDGGYRNNFDFSMKYVLEHATHIQESGCEYIEIGYRNGSVVPSPNMGLTGHGSNDYIRALKAALPKIKLVVIAHAANIGDDDVREMAEAGVAMLRLCLNAGNIAETLRLARLARSVGMEVSCNVVRVSAIDLPTLGALVAQLDAHRDVIDVVYFADSNGNLTPKAVQEIAAEIRRHTPLPIGFHAHDNIGLAMANAIAAIDSGVTYIDASLLGMGKGIGNLKLEKWVACLLRKGSKRYALLPILRAARALRDSSSYTEDRGDYAADVLCGLYNYSFTDRQKAEAMLAGTPSA</sequence>
<dbReference type="InterPro" id="IPR013785">
    <property type="entry name" value="Aldolase_TIM"/>
</dbReference>
<reference evidence="5" key="1">
    <citation type="journal article" date="2019" name="Int. J. Syst. Evol. Microbiol.">
        <title>The Global Catalogue of Microorganisms (GCM) 10K type strain sequencing project: providing services to taxonomists for standard genome sequencing and annotation.</title>
        <authorList>
            <consortium name="The Broad Institute Genomics Platform"/>
            <consortium name="The Broad Institute Genome Sequencing Center for Infectious Disease"/>
            <person name="Wu L."/>
            <person name="Ma J."/>
        </authorList>
    </citation>
    <scope>NUCLEOTIDE SEQUENCE [LARGE SCALE GENOMIC DNA]</scope>
    <source>
        <strain evidence="5">KACC 11407</strain>
    </source>
</reference>
<dbReference type="EMBL" id="JBHSNM010000006">
    <property type="protein sequence ID" value="MFC5571154.1"/>
    <property type="molecule type" value="Genomic_DNA"/>
</dbReference>
<comment type="pathway">
    <text evidence="1">Amino-acid biosynthesis.</text>
</comment>
<dbReference type="Gene3D" id="3.20.20.70">
    <property type="entry name" value="Aldolase class I"/>
    <property type="match status" value="1"/>
</dbReference>
<gene>
    <name evidence="4" type="ORF">ACFPN1_13900</name>
</gene>
<evidence type="ECO:0000313" key="4">
    <source>
        <dbReference type="EMBL" id="MFC5571154.1"/>
    </source>
</evidence>
<dbReference type="InterPro" id="IPR005675">
    <property type="entry name" value="Citramal_synthase"/>
</dbReference>
<dbReference type="Proteomes" id="UP001596036">
    <property type="component" value="Unassembled WGS sequence"/>
</dbReference>
<keyword evidence="5" id="KW-1185">Reference proteome</keyword>
<comment type="catalytic activity">
    <reaction evidence="2">
        <text>pyruvate + acetyl-CoA + H2O = (3R)-citramalate + CoA + H(+)</text>
        <dbReference type="Rhea" id="RHEA:19045"/>
        <dbReference type="ChEBI" id="CHEBI:15361"/>
        <dbReference type="ChEBI" id="CHEBI:15377"/>
        <dbReference type="ChEBI" id="CHEBI:15378"/>
        <dbReference type="ChEBI" id="CHEBI:30934"/>
        <dbReference type="ChEBI" id="CHEBI:57287"/>
        <dbReference type="ChEBI" id="CHEBI:57288"/>
        <dbReference type="EC" id="2.3.3.21"/>
    </reaction>
</comment>
<evidence type="ECO:0000256" key="1">
    <source>
        <dbReference type="ARBA" id="ARBA00029440"/>
    </source>
</evidence>